<feature type="region of interest" description="Disordered" evidence="1">
    <location>
        <begin position="95"/>
        <end position="118"/>
    </location>
</feature>
<protein>
    <submittedName>
        <fullName evidence="3">Uncharacterized protein</fullName>
    </submittedName>
</protein>
<dbReference type="EMBL" id="ML143484">
    <property type="protein sequence ID" value="TBU24234.1"/>
    <property type="molecule type" value="Genomic_DNA"/>
</dbReference>
<keyword evidence="2" id="KW-0812">Transmembrane</keyword>
<evidence type="ECO:0000256" key="2">
    <source>
        <dbReference type="SAM" id="Phobius"/>
    </source>
</evidence>
<proteinExistence type="predicted"/>
<evidence type="ECO:0000313" key="3">
    <source>
        <dbReference type="EMBL" id="TBU24234.1"/>
    </source>
</evidence>
<feature type="transmembrane region" description="Helical" evidence="2">
    <location>
        <begin position="61"/>
        <end position="79"/>
    </location>
</feature>
<dbReference type="AlphaFoldDB" id="A0A4Q9MAJ7"/>
<keyword evidence="2" id="KW-0472">Membrane</keyword>
<accession>A0A4Q9MAJ7</accession>
<sequence length="133" mass="15249">MPMAKKCLRCSRLTWRRFTPSPGLWTAASLGRARMTIDCPYPGWIDLRRLVRTSGPQYCDGYIGVVFVLVTASIVVFDFRSLVRMPSCSDTMENSSGITRHRCPPRRKLPGPRLSGPHTFLDAIINRRQDRHW</sequence>
<evidence type="ECO:0000256" key="1">
    <source>
        <dbReference type="SAM" id="MobiDB-lite"/>
    </source>
</evidence>
<dbReference type="Proteomes" id="UP000292957">
    <property type="component" value="Unassembled WGS sequence"/>
</dbReference>
<gene>
    <name evidence="3" type="ORF">BD311DRAFT_567037</name>
</gene>
<feature type="compositionally biased region" description="Basic residues" evidence="1">
    <location>
        <begin position="99"/>
        <end position="110"/>
    </location>
</feature>
<reference evidence="3" key="1">
    <citation type="submission" date="2019-01" db="EMBL/GenBank/DDBJ databases">
        <title>Draft genome sequences of three monokaryotic isolates of the white-rot basidiomycete fungus Dichomitus squalens.</title>
        <authorList>
            <consortium name="DOE Joint Genome Institute"/>
            <person name="Lopez S.C."/>
            <person name="Andreopoulos B."/>
            <person name="Pangilinan J."/>
            <person name="Lipzen A."/>
            <person name="Riley R."/>
            <person name="Ahrendt S."/>
            <person name="Ng V."/>
            <person name="Barry K."/>
            <person name="Daum C."/>
            <person name="Grigoriev I.V."/>
            <person name="Hilden K.S."/>
            <person name="Makela M.R."/>
            <person name="de Vries R.P."/>
        </authorList>
    </citation>
    <scope>NUCLEOTIDE SEQUENCE [LARGE SCALE GENOMIC DNA]</scope>
    <source>
        <strain evidence="3">OM18370.1</strain>
    </source>
</reference>
<name>A0A4Q9MAJ7_9APHY</name>
<organism evidence="3">
    <name type="scientific">Dichomitus squalens</name>
    <dbReference type="NCBI Taxonomy" id="114155"/>
    <lineage>
        <taxon>Eukaryota</taxon>
        <taxon>Fungi</taxon>
        <taxon>Dikarya</taxon>
        <taxon>Basidiomycota</taxon>
        <taxon>Agaricomycotina</taxon>
        <taxon>Agaricomycetes</taxon>
        <taxon>Polyporales</taxon>
        <taxon>Polyporaceae</taxon>
        <taxon>Dichomitus</taxon>
    </lineage>
</organism>
<keyword evidence="2" id="KW-1133">Transmembrane helix</keyword>